<gene>
    <name evidence="3" type="ORF">GBAR_LOCUS30213</name>
</gene>
<dbReference type="AlphaFoldDB" id="A0AA35TWR2"/>
<protein>
    <recommendedName>
        <fullName evidence="2">Response regulatory domain-containing protein</fullName>
    </recommendedName>
</protein>
<keyword evidence="1" id="KW-0597">Phosphoprotein</keyword>
<evidence type="ECO:0000256" key="1">
    <source>
        <dbReference type="PROSITE-ProRule" id="PRU00169"/>
    </source>
</evidence>
<evidence type="ECO:0000259" key="2">
    <source>
        <dbReference type="PROSITE" id="PS50110"/>
    </source>
</evidence>
<dbReference type="SUPFAM" id="SSF52172">
    <property type="entry name" value="CheY-like"/>
    <property type="match status" value="1"/>
</dbReference>
<proteinExistence type="predicted"/>
<dbReference type="PROSITE" id="PS50110">
    <property type="entry name" value="RESPONSE_REGULATORY"/>
    <property type="match status" value="1"/>
</dbReference>
<dbReference type="GO" id="GO:0000160">
    <property type="term" value="P:phosphorelay signal transduction system"/>
    <property type="evidence" value="ECO:0007669"/>
    <property type="project" value="InterPro"/>
</dbReference>
<sequence>MADDDPEDCLLTKKTLQKARLANELRFVQDGQELLDYLGRRGRFADPASSPRPDLILLDLNMPNWPGSTRSGRSTSGRR</sequence>
<dbReference type="PANTHER" id="PTHR44520">
    <property type="entry name" value="RESPONSE REGULATOR RCP1-RELATED"/>
    <property type="match status" value="1"/>
</dbReference>
<dbReference type="Proteomes" id="UP001174909">
    <property type="component" value="Unassembled WGS sequence"/>
</dbReference>
<comment type="caution">
    <text evidence="3">The sequence shown here is derived from an EMBL/GenBank/DDBJ whole genome shotgun (WGS) entry which is preliminary data.</text>
</comment>
<organism evidence="3 4">
    <name type="scientific">Geodia barretti</name>
    <name type="common">Barrett's horny sponge</name>
    <dbReference type="NCBI Taxonomy" id="519541"/>
    <lineage>
        <taxon>Eukaryota</taxon>
        <taxon>Metazoa</taxon>
        <taxon>Porifera</taxon>
        <taxon>Demospongiae</taxon>
        <taxon>Heteroscleromorpha</taxon>
        <taxon>Tetractinellida</taxon>
        <taxon>Astrophorina</taxon>
        <taxon>Geodiidae</taxon>
        <taxon>Geodia</taxon>
    </lineage>
</organism>
<accession>A0AA35TWR2</accession>
<dbReference type="EMBL" id="CASHTH010004268">
    <property type="protein sequence ID" value="CAI8055307.1"/>
    <property type="molecule type" value="Genomic_DNA"/>
</dbReference>
<keyword evidence="4" id="KW-1185">Reference proteome</keyword>
<name>A0AA35TWR2_GEOBA</name>
<dbReference type="InterPro" id="IPR052893">
    <property type="entry name" value="TCS_response_regulator"/>
</dbReference>
<evidence type="ECO:0000313" key="3">
    <source>
        <dbReference type="EMBL" id="CAI8055307.1"/>
    </source>
</evidence>
<dbReference type="InterPro" id="IPR011006">
    <property type="entry name" value="CheY-like_superfamily"/>
</dbReference>
<feature type="domain" description="Response regulatory" evidence="2">
    <location>
        <begin position="1"/>
        <end position="79"/>
    </location>
</feature>
<feature type="modified residue" description="4-aspartylphosphate" evidence="1">
    <location>
        <position position="59"/>
    </location>
</feature>
<dbReference type="InterPro" id="IPR001789">
    <property type="entry name" value="Sig_transdc_resp-reg_receiver"/>
</dbReference>
<reference evidence="3" key="1">
    <citation type="submission" date="2023-03" db="EMBL/GenBank/DDBJ databases">
        <authorList>
            <person name="Steffen K."/>
            <person name="Cardenas P."/>
        </authorList>
    </citation>
    <scope>NUCLEOTIDE SEQUENCE</scope>
</reference>
<dbReference type="Gene3D" id="3.40.50.2300">
    <property type="match status" value="1"/>
</dbReference>
<evidence type="ECO:0000313" key="4">
    <source>
        <dbReference type="Proteomes" id="UP001174909"/>
    </source>
</evidence>